<name>A0A846HWC0_CLOBO</name>
<reference evidence="1 2" key="1">
    <citation type="submission" date="2019-02" db="EMBL/GenBank/DDBJ databases">
        <title>Genome sequencing of Clostridium botulinum clinical isolates.</title>
        <authorList>
            <person name="Brunt J."/>
            <person name="Van Vliet A.H.M."/>
            <person name="Stringer S.C."/>
            <person name="Grant K.A."/>
            <person name="Carter A.C."/>
            <person name="Peck M.W."/>
        </authorList>
    </citation>
    <scope>NUCLEOTIDE SEQUENCE [LARGE SCALE GENOMIC DNA]</scope>
    <source>
        <strain evidence="1 2">H142660711</strain>
    </source>
</reference>
<dbReference type="Proteomes" id="UP000473887">
    <property type="component" value="Unassembled WGS sequence"/>
</dbReference>
<dbReference type="AlphaFoldDB" id="A0A846HWC0"/>
<evidence type="ECO:0000313" key="2">
    <source>
        <dbReference type="Proteomes" id="UP000473887"/>
    </source>
</evidence>
<comment type="caution">
    <text evidence="1">The sequence shown here is derived from an EMBL/GenBank/DDBJ whole genome shotgun (WGS) entry which is preliminary data.</text>
</comment>
<protein>
    <submittedName>
        <fullName evidence="1">Uncharacterized protein</fullName>
    </submittedName>
</protein>
<dbReference type="EMBL" id="SGKC01000013">
    <property type="protein sequence ID" value="NEZ91961.1"/>
    <property type="molecule type" value="Genomic_DNA"/>
</dbReference>
<sequence length="63" mass="7674">MRYKFNTRWKSKNLICACLFGNPACDRYKKCEVLELKLNPYEDIDKCMDHRSYKRIRGKIQQL</sequence>
<evidence type="ECO:0000313" key="1">
    <source>
        <dbReference type="EMBL" id="NEZ91961.1"/>
    </source>
</evidence>
<gene>
    <name evidence="1" type="ORF">EXM69_08375</name>
</gene>
<organism evidence="1 2">
    <name type="scientific">Clostridium botulinum</name>
    <dbReference type="NCBI Taxonomy" id="1491"/>
    <lineage>
        <taxon>Bacteria</taxon>
        <taxon>Bacillati</taxon>
        <taxon>Bacillota</taxon>
        <taxon>Clostridia</taxon>
        <taxon>Eubacteriales</taxon>
        <taxon>Clostridiaceae</taxon>
        <taxon>Clostridium</taxon>
    </lineage>
</organism>
<accession>A0A846HWC0</accession>
<proteinExistence type="predicted"/>